<proteinExistence type="inferred from homology"/>
<accession>A7T763</accession>
<dbReference type="SUPFAM" id="SSF54211">
    <property type="entry name" value="Ribosomal protein S5 domain 2-like"/>
    <property type="match status" value="1"/>
</dbReference>
<evidence type="ECO:0000259" key="2">
    <source>
        <dbReference type="Pfam" id="PF01205"/>
    </source>
</evidence>
<gene>
    <name evidence="3" type="ORF">NEMVEDRAFT_v1g148593</name>
</gene>
<dbReference type="PANTHER" id="PTHR16301:SF25">
    <property type="entry name" value="PROTEIN IMPACT"/>
    <property type="match status" value="1"/>
</dbReference>
<dbReference type="PhylomeDB" id="A7T763"/>
<evidence type="ECO:0000313" key="3">
    <source>
        <dbReference type="EMBL" id="EDO28189.1"/>
    </source>
</evidence>
<keyword evidence="4" id="KW-1185">Reference proteome</keyword>
<dbReference type="Proteomes" id="UP000001593">
    <property type="component" value="Unassembled WGS sequence"/>
</dbReference>
<dbReference type="InterPro" id="IPR023582">
    <property type="entry name" value="Impact"/>
</dbReference>
<evidence type="ECO:0000256" key="1">
    <source>
        <dbReference type="ARBA" id="ARBA00007665"/>
    </source>
</evidence>
<reference evidence="3 4" key="1">
    <citation type="journal article" date="2007" name="Science">
        <title>Sea anemone genome reveals ancestral eumetazoan gene repertoire and genomic organization.</title>
        <authorList>
            <person name="Putnam N.H."/>
            <person name="Srivastava M."/>
            <person name="Hellsten U."/>
            <person name="Dirks B."/>
            <person name="Chapman J."/>
            <person name="Salamov A."/>
            <person name="Terry A."/>
            <person name="Shapiro H."/>
            <person name="Lindquist E."/>
            <person name="Kapitonov V.V."/>
            <person name="Jurka J."/>
            <person name="Genikhovich G."/>
            <person name="Grigoriev I.V."/>
            <person name="Lucas S.M."/>
            <person name="Steele R.E."/>
            <person name="Finnerty J.R."/>
            <person name="Technau U."/>
            <person name="Martindale M.Q."/>
            <person name="Rokhsar D.S."/>
        </authorList>
    </citation>
    <scope>NUCLEOTIDE SEQUENCE [LARGE SCALE GENOMIC DNA]</scope>
    <source>
        <strain evidence="4">CH2 X CH6</strain>
    </source>
</reference>
<dbReference type="InterPro" id="IPR036956">
    <property type="entry name" value="Impact_N_sf"/>
</dbReference>
<dbReference type="AlphaFoldDB" id="A7T763"/>
<feature type="non-terminal residue" evidence="3">
    <location>
        <position position="70"/>
    </location>
</feature>
<dbReference type="PANTHER" id="PTHR16301">
    <property type="entry name" value="IMPACT-RELATED"/>
    <property type="match status" value="1"/>
</dbReference>
<dbReference type="Pfam" id="PF01205">
    <property type="entry name" value="Impact_N"/>
    <property type="match status" value="1"/>
</dbReference>
<organism evidence="3 4">
    <name type="scientific">Nematostella vectensis</name>
    <name type="common">Starlet sea anemone</name>
    <dbReference type="NCBI Taxonomy" id="45351"/>
    <lineage>
        <taxon>Eukaryota</taxon>
        <taxon>Metazoa</taxon>
        <taxon>Cnidaria</taxon>
        <taxon>Anthozoa</taxon>
        <taxon>Hexacorallia</taxon>
        <taxon>Actiniaria</taxon>
        <taxon>Edwardsiidae</taxon>
        <taxon>Nematostella</taxon>
    </lineage>
</organism>
<evidence type="ECO:0000313" key="4">
    <source>
        <dbReference type="Proteomes" id="UP000001593"/>
    </source>
</evidence>
<dbReference type="InterPro" id="IPR020568">
    <property type="entry name" value="Ribosomal_Su5_D2-typ_SF"/>
</dbReference>
<dbReference type="HOGENOM" id="CLU_2856253_0_0_1"/>
<dbReference type="InParanoid" id="A7T763"/>
<dbReference type="InterPro" id="IPR001498">
    <property type="entry name" value="Impact_N"/>
</dbReference>
<dbReference type="eggNOG" id="KOG3299">
    <property type="taxonomic scope" value="Eukaryota"/>
</dbReference>
<dbReference type="EMBL" id="DS471899">
    <property type="protein sequence ID" value="EDO28189.1"/>
    <property type="molecule type" value="Genomic_DNA"/>
</dbReference>
<comment type="similarity">
    <text evidence="1">Belongs to the IMPACT family.</text>
</comment>
<dbReference type="STRING" id="45351.A7T763"/>
<dbReference type="Gene3D" id="3.30.230.30">
    <property type="entry name" value="Impact, N-terminal domain"/>
    <property type="match status" value="1"/>
</dbReference>
<name>A7T763_NEMVE</name>
<feature type="domain" description="Impact N-terminal" evidence="2">
    <location>
        <begin position="7"/>
        <end position="70"/>
    </location>
</feature>
<sequence>MLHELKLNKKIAHATHNIMAYRIYNEERDAFIQDCDDDGESAAGSRLLHLLEILQVKNVVVVVSRWYGGI</sequence>
<protein>
    <recommendedName>
        <fullName evidence="2">Impact N-terminal domain-containing protein</fullName>
    </recommendedName>
</protein>